<evidence type="ECO:0000256" key="1">
    <source>
        <dbReference type="ARBA" id="ARBA00004127"/>
    </source>
</evidence>
<evidence type="ECO:0000256" key="2">
    <source>
        <dbReference type="ARBA" id="ARBA00022692"/>
    </source>
</evidence>
<feature type="transmembrane region" description="Helical" evidence="5">
    <location>
        <begin position="400"/>
        <end position="420"/>
    </location>
</feature>
<sequence length="467" mass="50742">MLPIVLLSVFGIVLLFLGFMKSKAILLPATLLFLVITLAVNFLDWNKSYLYFNDMLRTSNLSMVFTAIVLGSAFMVVALSSRFMEEESAQPAEYYGLMLFSLVGALMMIGFENLIMLFVGVEILSVAMYVLTGSDKRNLRSNEAALKYFLMGAFATGIMLFGMALLYGATGSFTLAGVGSGANPQQGISLLTASGMLMLLIGLLFKVSAAPFHFWTPDVYDGAPTIFTAFMSTVVKTAGFAALFKLLSVSFAGLYPWWWTLLAIITALTLVAGNITAVYQNSFKRMMAYSSISHAGYLLIGLAALGTQTKQAIVFYSLAYSVATIAAFGVLLLVARQRATQTFTSEGVMSENFDAFNGLARQNPLLGFAMAVSMLSLAGIPLTAGFWGKFYMFSTAVERGQIWLLVVAVLMSTVGIYYYFRVIIAMYFRDGATEPIQVAPFYRYVLLAATILTLGLGIAPGLLQGLF</sequence>
<feature type="transmembrane region" description="Helical" evidence="5">
    <location>
        <begin position="441"/>
        <end position="463"/>
    </location>
</feature>
<feature type="transmembrane region" description="Helical" evidence="5">
    <location>
        <begin position="24"/>
        <end position="43"/>
    </location>
</feature>
<keyword evidence="3 5" id="KW-1133">Transmembrane helix</keyword>
<dbReference type="GO" id="GO:0048038">
    <property type="term" value="F:quinone binding"/>
    <property type="evidence" value="ECO:0007669"/>
    <property type="project" value="UniProtKB-KW"/>
</dbReference>
<feature type="transmembrane region" description="Helical" evidence="5">
    <location>
        <begin position="92"/>
        <end position="109"/>
    </location>
</feature>
<dbReference type="Proteomes" id="UP000474175">
    <property type="component" value="Unassembled WGS sequence"/>
</dbReference>
<dbReference type="NCBIfam" id="TIGR01770">
    <property type="entry name" value="NDH_I_N"/>
    <property type="match status" value="1"/>
</dbReference>
<comment type="subcellular location">
    <subcellularLocation>
        <location evidence="5">Cell membrane</location>
        <topology evidence="5">Multi-pass membrane protein</topology>
    </subcellularLocation>
    <subcellularLocation>
        <location evidence="1">Endomembrane system</location>
        <topology evidence="1">Multi-pass membrane protein</topology>
    </subcellularLocation>
    <subcellularLocation>
        <location evidence="6">Membrane</location>
        <topology evidence="6">Multi-pass membrane protein</topology>
    </subcellularLocation>
</comment>
<dbReference type="GO" id="GO:0042773">
    <property type="term" value="P:ATP synthesis coupled electron transport"/>
    <property type="evidence" value="ECO:0007669"/>
    <property type="project" value="InterPro"/>
</dbReference>
<dbReference type="AlphaFoldDB" id="A0A6L9L1S7"/>
<evidence type="ECO:0000313" key="8">
    <source>
        <dbReference type="EMBL" id="NDU93377.1"/>
    </source>
</evidence>
<keyword evidence="5" id="KW-0520">NAD</keyword>
<dbReference type="GO" id="GO:0005886">
    <property type="term" value="C:plasma membrane"/>
    <property type="evidence" value="ECO:0007669"/>
    <property type="project" value="UniProtKB-SubCell"/>
</dbReference>
<feature type="domain" description="NADH:quinone oxidoreductase/Mrp antiporter transmembrane" evidence="7">
    <location>
        <begin position="113"/>
        <end position="412"/>
    </location>
</feature>
<dbReference type="HAMAP" id="MF_00445">
    <property type="entry name" value="NDH1_NuoN_1"/>
    <property type="match status" value="1"/>
</dbReference>
<evidence type="ECO:0000256" key="5">
    <source>
        <dbReference type="HAMAP-Rule" id="MF_00445"/>
    </source>
</evidence>
<feature type="transmembrane region" description="Helical" evidence="5">
    <location>
        <begin position="257"/>
        <end position="279"/>
    </location>
</feature>
<feature type="transmembrane region" description="Helical" evidence="5">
    <location>
        <begin position="226"/>
        <end position="251"/>
    </location>
</feature>
<dbReference type="GO" id="GO:0012505">
    <property type="term" value="C:endomembrane system"/>
    <property type="evidence" value="ECO:0007669"/>
    <property type="project" value="UniProtKB-SubCell"/>
</dbReference>
<comment type="similarity">
    <text evidence="5">Belongs to the complex I subunit 2 family.</text>
</comment>
<dbReference type="GO" id="GO:0008137">
    <property type="term" value="F:NADH dehydrogenase (ubiquinone) activity"/>
    <property type="evidence" value="ECO:0007669"/>
    <property type="project" value="InterPro"/>
</dbReference>
<evidence type="ECO:0000256" key="3">
    <source>
        <dbReference type="ARBA" id="ARBA00022989"/>
    </source>
</evidence>
<keyword evidence="5" id="KW-0813">Transport</keyword>
<comment type="catalytic activity">
    <reaction evidence="5">
        <text>a quinone + NADH + 5 H(+)(in) = a quinol + NAD(+) + 4 H(+)(out)</text>
        <dbReference type="Rhea" id="RHEA:57888"/>
        <dbReference type="ChEBI" id="CHEBI:15378"/>
        <dbReference type="ChEBI" id="CHEBI:24646"/>
        <dbReference type="ChEBI" id="CHEBI:57540"/>
        <dbReference type="ChEBI" id="CHEBI:57945"/>
        <dbReference type="ChEBI" id="CHEBI:132124"/>
    </reaction>
</comment>
<evidence type="ECO:0000256" key="6">
    <source>
        <dbReference type="RuleBase" id="RU000320"/>
    </source>
</evidence>
<keyword evidence="5" id="KW-1003">Cell membrane</keyword>
<feature type="transmembrane region" description="Helical" evidence="5">
    <location>
        <begin position="187"/>
        <end position="205"/>
    </location>
</feature>
<keyword evidence="9" id="KW-1185">Reference proteome</keyword>
<evidence type="ECO:0000259" key="7">
    <source>
        <dbReference type="Pfam" id="PF00361"/>
    </source>
</evidence>
<evidence type="ECO:0000256" key="4">
    <source>
        <dbReference type="ARBA" id="ARBA00023136"/>
    </source>
</evidence>
<dbReference type="Pfam" id="PF00361">
    <property type="entry name" value="Proton_antipo_M"/>
    <property type="match status" value="1"/>
</dbReference>
<feature type="transmembrane region" description="Helical" evidence="5">
    <location>
        <begin position="313"/>
        <end position="335"/>
    </location>
</feature>
<feature type="transmembrane region" description="Helical" evidence="5">
    <location>
        <begin position="115"/>
        <end position="133"/>
    </location>
</feature>
<protein>
    <recommendedName>
        <fullName evidence="5">NADH-quinone oxidoreductase subunit N</fullName>
        <ecNumber evidence="5">7.1.1.-</ecNumber>
    </recommendedName>
    <alternativeName>
        <fullName evidence="5">NADH dehydrogenase I subunit N</fullName>
    </alternativeName>
    <alternativeName>
        <fullName evidence="5">NDH-1 subunit N</fullName>
    </alternativeName>
</protein>
<keyword evidence="5" id="KW-1278">Translocase</keyword>
<feature type="transmembrane region" description="Helical" evidence="5">
    <location>
        <begin position="365"/>
        <end position="388"/>
    </location>
</feature>
<comment type="function">
    <text evidence="5">NDH-1 shuttles electrons from NADH, via FMN and iron-sulfur (Fe-S) centers, to quinones in the respiratory chain. The immediate electron acceptor for the enzyme in this species is believed to be a menaquinone. Couples the redox reaction to proton translocation (for every two electrons transferred, four hydrogen ions are translocated across the cytoplasmic membrane), and thus conserves the redox energy in a proton gradient.</text>
</comment>
<dbReference type="InterPro" id="IPR001750">
    <property type="entry name" value="ND/Mrp_TM"/>
</dbReference>
<feature type="transmembrane region" description="Helical" evidence="5">
    <location>
        <begin position="145"/>
        <end position="167"/>
    </location>
</feature>
<organism evidence="8 9">
    <name type="scientific">Spirosoma terrae</name>
    <dbReference type="NCBI Taxonomy" id="1968276"/>
    <lineage>
        <taxon>Bacteria</taxon>
        <taxon>Pseudomonadati</taxon>
        <taxon>Bacteroidota</taxon>
        <taxon>Cytophagia</taxon>
        <taxon>Cytophagales</taxon>
        <taxon>Cytophagaceae</taxon>
        <taxon>Spirosoma</taxon>
    </lineage>
</organism>
<accession>A0A6L9L1S7</accession>
<dbReference type="InterPro" id="IPR010096">
    <property type="entry name" value="NADH-Q_OxRdtase_suN/2"/>
</dbReference>
<keyword evidence="5" id="KW-0874">Quinone</keyword>
<dbReference type="EMBL" id="JAAFZH010000001">
    <property type="protein sequence ID" value="NDU93377.1"/>
    <property type="molecule type" value="Genomic_DNA"/>
</dbReference>
<dbReference type="EC" id="7.1.1.-" evidence="5"/>
<dbReference type="RefSeq" id="WP_163941286.1">
    <property type="nucleotide sequence ID" value="NZ_JAAFZH010000001.1"/>
</dbReference>
<comment type="subunit">
    <text evidence="5">NDH-1 is composed of 14 different subunits. Subunits NuoA, H, J, K, L, M, N constitute the membrane sector of the complex.</text>
</comment>
<proteinExistence type="inferred from homology"/>
<comment type="caution">
    <text evidence="8">The sequence shown here is derived from an EMBL/GenBank/DDBJ whole genome shotgun (WGS) entry which is preliminary data.</text>
</comment>
<dbReference type="GO" id="GO:0050136">
    <property type="term" value="F:NADH dehydrogenase (quinone) (non-electrogenic) activity"/>
    <property type="evidence" value="ECO:0007669"/>
    <property type="project" value="UniProtKB-UniRule"/>
</dbReference>
<feature type="transmembrane region" description="Helical" evidence="5">
    <location>
        <begin position="63"/>
        <end position="80"/>
    </location>
</feature>
<evidence type="ECO:0000313" key="9">
    <source>
        <dbReference type="Proteomes" id="UP000474175"/>
    </source>
</evidence>
<reference evidence="8 9" key="1">
    <citation type="submission" date="2020-02" db="EMBL/GenBank/DDBJ databases">
        <title>Draft genome sequence of two Spirosoma agri KCTC 52727 and Spirosoma terrae KCTC 52035.</title>
        <authorList>
            <person name="Rojas J."/>
            <person name="Ambika Manirajan B."/>
            <person name="Suarez C."/>
            <person name="Ratering S."/>
            <person name="Schnell S."/>
        </authorList>
    </citation>
    <scope>NUCLEOTIDE SEQUENCE [LARGE SCALE GENOMIC DNA]</scope>
    <source>
        <strain evidence="8 9">KCTC 52035</strain>
    </source>
</reference>
<feature type="transmembrane region" description="Helical" evidence="5">
    <location>
        <begin position="286"/>
        <end position="307"/>
    </location>
</feature>
<keyword evidence="4 5" id="KW-0472">Membrane</keyword>
<gene>
    <name evidence="5" type="primary">nuoN</name>
    <name evidence="8" type="ORF">GK108_00675</name>
</gene>
<dbReference type="PANTHER" id="PTHR22773">
    <property type="entry name" value="NADH DEHYDROGENASE"/>
    <property type="match status" value="1"/>
</dbReference>
<keyword evidence="2 5" id="KW-0812">Transmembrane</keyword>
<name>A0A6L9L1S7_9BACT</name>